<evidence type="ECO:0000256" key="1">
    <source>
        <dbReference type="SAM" id="MobiDB-lite"/>
    </source>
</evidence>
<name>A0AAW7WRY0_9BACE</name>
<gene>
    <name evidence="2" type="ORF">Q4469_17530</name>
</gene>
<organism evidence="2 3">
    <name type="scientific">Bacteroides caccae</name>
    <dbReference type="NCBI Taxonomy" id="47678"/>
    <lineage>
        <taxon>Bacteria</taxon>
        <taxon>Pseudomonadati</taxon>
        <taxon>Bacteroidota</taxon>
        <taxon>Bacteroidia</taxon>
        <taxon>Bacteroidales</taxon>
        <taxon>Bacteroidaceae</taxon>
        <taxon>Bacteroides</taxon>
    </lineage>
</organism>
<dbReference type="Proteomes" id="UP001170023">
    <property type="component" value="Unassembled WGS sequence"/>
</dbReference>
<accession>A0AAW7WRY0</accession>
<dbReference type="AlphaFoldDB" id="A0AAW7WRY0"/>
<reference evidence="2" key="1">
    <citation type="submission" date="2023-07" db="EMBL/GenBank/DDBJ databases">
        <title>Whole Genome Sequencing of Colonoscopy isolates.</title>
        <authorList>
            <person name="Surve S.V."/>
            <person name="Valls R.A."/>
            <person name="Barrak K.E."/>
            <person name="Gardner T.B."/>
            <person name="O'Toole G.A."/>
        </authorList>
    </citation>
    <scope>NUCLEOTIDE SEQUENCE</scope>
    <source>
        <strain evidence="2">GP0119</strain>
    </source>
</reference>
<feature type="compositionally biased region" description="Basic and acidic residues" evidence="1">
    <location>
        <begin position="74"/>
        <end position="90"/>
    </location>
</feature>
<feature type="region of interest" description="Disordered" evidence="1">
    <location>
        <begin position="68"/>
        <end position="117"/>
    </location>
</feature>
<protein>
    <submittedName>
        <fullName evidence="2">DNA methylase</fullName>
    </submittedName>
</protein>
<sequence length="143" mass="15879">MNTARCLFSRSKRFEQPRKALAPAGGWACPPKSGSLVNLRCLCHKEDELKQLKSELAALDRKIQLELAPPTPEIAEKEKDGQEVKPDAGDVRNVPPQHTEDVPQIRSPVNERSPSGNFIADHVIIGRPGFQIKDDNRPKGIKI</sequence>
<evidence type="ECO:0000313" key="2">
    <source>
        <dbReference type="EMBL" id="MDO6359449.1"/>
    </source>
</evidence>
<evidence type="ECO:0000313" key="3">
    <source>
        <dbReference type="Proteomes" id="UP001170023"/>
    </source>
</evidence>
<dbReference type="EMBL" id="JAUONL010000018">
    <property type="protein sequence ID" value="MDO6359449.1"/>
    <property type="molecule type" value="Genomic_DNA"/>
</dbReference>
<dbReference type="GO" id="GO:0032259">
    <property type="term" value="P:methylation"/>
    <property type="evidence" value="ECO:0007669"/>
    <property type="project" value="UniProtKB-KW"/>
</dbReference>
<keyword evidence="2" id="KW-0489">Methyltransferase</keyword>
<proteinExistence type="predicted"/>
<dbReference type="GO" id="GO:0008168">
    <property type="term" value="F:methyltransferase activity"/>
    <property type="evidence" value="ECO:0007669"/>
    <property type="project" value="UniProtKB-KW"/>
</dbReference>
<keyword evidence="2" id="KW-0808">Transferase</keyword>
<comment type="caution">
    <text evidence="2">The sequence shown here is derived from an EMBL/GenBank/DDBJ whole genome shotgun (WGS) entry which is preliminary data.</text>
</comment>